<dbReference type="AlphaFoldDB" id="A0A6A4H7K7"/>
<feature type="compositionally biased region" description="Low complexity" evidence="1">
    <location>
        <begin position="568"/>
        <end position="585"/>
    </location>
</feature>
<feature type="region of interest" description="Disordered" evidence="1">
    <location>
        <begin position="722"/>
        <end position="836"/>
    </location>
</feature>
<gene>
    <name evidence="2" type="ORF">BT96DRAFT_979056</name>
</gene>
<dbReference type="OrthoDB" id="3367070at2759"/>
<dbReference type="EMBL" id="ML769579">
    <property type="protein sequence ID" value="KAE9393175.1"/>
    <property type="molecule type" value="Genomic_DNA"/>
</dbReference>
<name>A0A6A4H7K7_9AGAR</name>
<evidence type="ECO:0000313" key="2">
    <source>
        <dbReference type="EMBL" id="KAE9393175.1"/>
    </source>
</evidence>
<reference evidence="2" key="1">
    <citation type="journal article" date="2019" name="Environ. Microbiol.">
        <title>Fungal ecological strategies reflected in gene transcription - a case study of two litter decomposers.</title>
        <authorList>
            <person name="Barbi F."/>
            <person name="Kohler A."/>
            <person name="Barry K."/>
            <person name="Baskaran P."/>
            <person name="Daum C."/>
            <person name="Fauchery L."/>
            <person name="Ihrmark K."/>
            <person name="Kuo A."/>
            <person name="LaButti K."/>
            <person name="Lipzen A."/>
            <person name="Morin E."/>
            <person name="Grigoriev I.V."/>
            <person name="Henrissat B."/>
            <person name="Lindahl B."/>
            <person name="Martin F."/>
        </authorList>
    </citation>
    <scope>NUCLEOTIDE SEQUENCE</scope>
    <source>
        <strain evidence="2">JB14</strain>
    </source>
</reference>
<feature type="region of interest" description="Disordered" evidence="1">
    <location>
        <begin position="496"/>
        <end position="595"/>
    </location>
</feature>
<feature type="compositionally biased region" description="Polar residues" evidence="1">
    <location>
        <begin position="334"/>
        <end position="359"/>
    </location>
</feature>
<feature type="compositionally biased region" description="Low complexity" evidence="1">
    <location>
        <begin position="413"/>
        <end position="438"/>
    </location>
</feature>
<organism evidence="2 3">
    <name type="scientific">Gymnopus androsaceus JB14</name>
    <dbReference type="NCBI Taxonomy" id="1447944"/>
    <lineage>
        <taxon>Eukaryota</taxon>
        <taxon>Fungi</taxon>
        <taxon>Dikarya</taxon>
        <taxon>Basidiomycota</taxon>
        <taxon>Agaricomycotina</taxon>
        <taxon>Agaricomycetes</taxon>
        <taxon>Agaricomycetidae</taxon>
        <taxon>Agaricales</taxon>
        <taxon>Marasmiineae</taxon>
        <taxon>Omphalotaceae</taxon>
        <taxon>Gymnopus</taxon>
    </lineage>
</organism>
<feature type="compositionally biased region" description="Polar residues" evidence="1">
    <location>
        <begin position="389"/>
        <end position="412"/>
    </location>
</feature>
<feature type="compositionally biased region" description="Low complexity" evidence="1">
    <location>
        <begin position="749"/>
        <end position="781"/>
    </location>
</feature>
<feature type="region of interest" description="Disordered" evidence="1">
    <location>
        <begin position="674"/>
        <end position="696"/>
    </location>
</feature>
<evidence type="ECO:0000256" key="1">
    <source>
        <dbReference type="SAM" id="MobiDB-lite"/>
    </source>
</evidence>
<feature type="region of interest" description="Disordered" evidence="1">
    <location>
        <begin position="323"/>
        <end position="440"/>
    </location>
</feature>
<feature type="compositionally biased region" description="Polar residues" evidence="1">
    <location>
        <begin position="803"/>
        <end position="815"/>
    </location>
</feature>
<accession>A0A6A4H7K7</accession>
<protein>
    <submittedName>
        <fullName evidence="2">Uncharacterized protein</fullName>
    </submittedName>
</protein>
<sequence>MDRDPLRFEEVVRSIEQETLQLRTLLFSGKVTSPRLSSFAVDLALIGLSIRSAKAIRSKQHLDSESLLVEQAILWTHFTQKRRVKAFQHSCMASDRQEKTIWSQLMPSFLVNVPLLLEKYAPDPFVDTALWPFDYPIFVSTESSPEIDLTNQMMLNPPPESTSIVLPQGLSARSAVPVAAILLEYPVAYCPPATVVSPFLSSVVLDVYKVCLKLPWSGEGGAFPSSNQWHSILQFSCPSVLGTGYPELLSPELVVEKLQSFFDSRIRMTDWIQTVAVVPVVIVHHSIETLDRVALKIDGDFVVHDREGSKTVVQVIRSRFYGKNKGADEDSPGTFVSQDSTASTLGGQPNLRKSQSTPFSLRKFGKNNTDSSTTNLRGFSERFGKVSTAAATEPTSTRISTSSANHNAQTAISAAAPGASTESTSTSTLPSSATARPSIRTDTVTMNLAQKLNELAVANDEGILSDDDYRRLRQNLFERFAGNAVVPTENSVVPVTISHLRHPQRGTTASESRGRGSNRNKSDTSSIYSINSTASGVFSPRPSRANNSIRRKTSNSSIGTEGGPGADTFSLSSKTSRKTSGTGMTAASPLDRSPIDGRHQDLQRLVYGNLQSLHHLSPVRKVPSTFLVVEKDCQDIFDEANLTTSADIKKEMAAVEAEGRSLMDAFNGLEVTTLAKRQRGHSRRPSGGSPLSNDLSGGAAGTWTLVPDNKLHFRHHLDTDAASIRSGTSAHTGRSMPRSANRDGRLLPSKSSMASVSASGSLRRKNSSSSLASSTAAVANSKSRRLAAPPLPGLPSNLGQLAHASNSSLNLTRSTGHLPLSSLPEDQVTSSIDDDVDEEMEDIRRRREDVSRRYEERLEYLRAKLKGAQLHEKLMKK</sequence>
<evidence type="ECO:0000313" key="3">
    <source>
        <dbReference type="Proteomes" id="UP000799118"/>
    </source>
</evidence>
<keyword evidence="3" id="KW-1185">Reference proteome</keyword>
<feature type="compositionally biased region" description="Polar residues" evidence="1">
    <location>
        <begin position="544"/>
        <end position="559"/>
    </location>
</feature>
<dbReference type="Proteomes" id="UP000799118">
    <property type="component" value="Unassembled WGS sequence"/>
</dbReference>
<feature type="compositionally biased region" description="Polar residues" evidence="1">
    <location>
        <begin position="366"/>
        <end position="377"/>
    </location>
</feature>
<feature type="compositionally biased region" description="Polar residues" evidence="1">
    <location>
        <begin position="505"/>
        <end position="536"/>
    </location>
</feature>
<proteinExistence type="predicted"/>